<organism evidence="4 5">
    <name type="scientific">Vibrio penaeicida</name>
    <dbReference type="NCBI Taxonomy" id="104609"/>
    <lineage>
        <taxon>Bacteria</taxon>
        <taxon>Pseudomonadati</taxon>
        <taxon>Pseudomonadota</taxon>
        <taxon>Gammaproteobacteria</taxon>
        <taxon>Vibrionales</taxon>
        <taxon>Vibrionaceae</taxon>
        <taxon>Vibrio</taxon>
    </lineage>
</organism>
<reference evidence="5" key="1">
    <citation type="journal article" date="2019" name="Int. J. Syst. Evol. Microbiol.">
        <title>The Global Catalogue of Microorganisms (GCM) 10K type strain sequencing project: providing services to taxonomists for standard genome sequencing and annotation.</title>
        <authorList>
            <consortium name="The Broad Institute Genomics Platform"/>
            <consortium name="The Broad Institute Genome Sequencing Center for Infectious Disease"/>
            <person name="Wu L."/>
            <person name="Ma J."/>
        </authorList>
    </citation>
    <scope>NUCLEOTIDE SEQUENCE [LARGE SCALE GENOMIC DNA]</scope>
    <source>
        <strain evidence="5">NBRC 15640</strain>
    </source>
</reference>
<name>A0AAV5NQI5_9VIBR</name>
<protein>
    <recommendedName>
        <fullName evidence="3">Carrier domain-containing protein</fullName>
    </recommendedName>
</protein>
<dbReference type="InterPro" id="IPR036736">
    <property type="entry name" value="ACP-like_sf"/>
</dbReference>
<feature type="domain" description="Carrier" evidence="3">
    <location>
        <begin position="26"/>
        <end position="102"/>
    </location>
</feature>
<keyword evidence="1" id="KW-0596">Phosphopantetheine</keyword>
<dbReference type="GO" id="GO:0031177">
    <property type="term" value="F:phosphopantetheine binding"/>
    <property type="evidence" value="ECO:0007669"/>
    <property type="project" value="TreeGrafter"/>
</dbReference>
<accession>A0AAV5NQI5</accession>
<proteinExistence type="predicted"/>
<dbReference type="InterPro" id="IPR009081">
    <property type="entry name" value="PP-bd_ACP"/>
</dbReference>
<dbReference type="PROSITE" id="PS50075">
    <property type="entry name" value="CARRIER"/>
    <property type="match status" value="1"/>
</dbReference>
<dbReference type="InterPro" id="IPR006162">
    <property type="entry name" value="Ppantetheine_attach_site"/>
</dbReference>
<evidence type="ECO:0000313" key="5">
    <source>
        <dbReference type="Proteomes" id="UP001156690"/>
    </source>
</evidence>
<evidence type="ECO:0000256" key="1">
    <source>
        <dbReference type="ARBA" id="ARBA00022450"/>
    </source>
</evidence>
<gene>
    <name evidence="4" type="ORF">GCM10007932_16020</name>
</gene>
<dbReference type="AlphaFoldDB" id="A0AAV5NQI5"/>
<dbReference type="SUPFAM" id="SSF47336">
    <property type="entry name" value="ACP-like"/>
    <property type="match status" value="1"/>
</dbReference>
<dbReference type="Gene3D" id="1.10.1200.10">
    <property type="entry name" value="ACP-like"/>
    <property type="match status" value="1"/>
</dbReference>
<dbReference type="Pfam" id="PF00550">
    <property type="entry name" value="PP-binding"/>
    <property type="match status" value="1"/>
</dbReference>
<dbReference type="GO" id="GO:0044550">
    <property type="term" value="P:secondary metabolite biosynthetic process"/>
    <property type="evidence" value="ECO:0007669"/>
    <property type="project" value="TreeGrafter"/>
</dbReference>
<dbReference type="PANTHER" id="PTHR45527:SF1">
    <property type="entry name" value="FATTY ACID SYNTHASE"/>
    <property type="match status" value="1"/>
</dbReference>
<dbReference type="GO" id="GO:0005737">
    <property type="term" value="C:cytoplasm"/>
    <property type="evidence" value="ECO:0007669"/>
    <property type="project" value="TreeGrafter"/>
</dbReference>
<comment type="caution">
    <text evidence="4">The sequence shown here is derived from an EMBL/GenBank/DDBJ whole genome shotgun (WGS) entry which is preliminary data.</text>
</comment>
<dbReference type="EMBL" id="BSNX01000012">
    <property type="protein sequence ID" value="GLQ72242.1"/>
    <property type="molecule type" value="Genomic_DNA"/>
</dbReference>
<evidence type="ECO:0000256" key="2">
    <source>
        <dbReference type="ARBA" id="ARBA00022553"/>
    </source>
</evidence>
<dbReference type="PANTHER" id="PTHR45527">
    <property type="entry name" value="NONRIBOSOMAL PEPTIDE SYNTHETASE"/>
    <property type="match status" value="1"/>
</dbReference>
<dbReference type="GO" id="GO:0043041">
    <property type="term" value="P:amino acid activation for nonribosomal peptide biosynthetic process"/>
    <property type="evidence" value="ECO:0007669"/>
    <property type="project" value="TreeGrafter"/>
</dbReference>
<sequence length="105" mass="11535">MILCTTTLNHTLEVLRNPPKKKDIILSKQEASIDLLATISQLLGVPAESIKPDVNLIELGLDSISMMRLTGQFRNAGLDINFAQLMETPTLESWKEIIASSEVSA</sequence>
<evidence type="ECO:0000313" key="4">
    <source>
        <dbReference type="EMBL" id="GLQ72242.1"/>
    </source>
</evidence>
<keyword evidence="2" id="KW-0597">Phosphoprotein</keyword>
<dbReference type="Proteomes" id="UP001156690">
    <property type="component" value="Unassembled WGS sequence"/>
</dbReference>
<dbReference type="PROSITE" id="PS00012">
    <property type="entry name" value="PHOSPHOPANTETHEINE"/>
    <property type="match status" value="1"/>
</dbReference>
<evidence type="ECO:0000259" key="3">
    <source>
        <dbReference type="PROSITE" id="PS50075"/>
    </source>
</evidence>
<keyword evidence="5" id="KW-1185">Reference proteome</keyword>